<dbReference type="Proteomes" id="UP000663848">
    <property type="component" value="Unassembled WGS sequence"/>
</dbReference>
<evidence type="ECO:0000313" key="1">
    <source>
        <dbReference type="EMBL" id="CAF4855671.1"/>
    </source>
</evidence>
<comment type="caution">
    <text evidence="1">The sequence shown here is derived from an EMBL/GenBank/DDBJ whole genome shotgun (WGS) entry which is preliminary data.</text>
</comment>
<organism evidence="1 2">
    <name type="scientific">Rotaria socialis</name>
    <dbReference type="NCBI Taxonomy" id="392032"/>
    <lineage>
        <taxon>Eukaryota</taxon>
        <taxon>Metazoa</taxon>
        <taxon>Spiralia</taxon>
        <taxon>Gnathifera</taxon>
        <taxon>Rotifera</taxon>
        <taxon>Eurotatoria</taxon>
        <taxon>Bdelloidea</taxon>
        <taxon>Philodinida</taxon>
        <taxon>Philodinidae</taxon>
        <taxon>Rotaria</taxon>
    </lineage>
</organism>
<dbReference type="AlphaFoldDB" id="A0A821S8M0"/>
<sequence length="644" mass="74661">MLGVNNSEEINYDSNVNANLLGNDAEEDSIDLLQDDEEETNNDTTNLFNSPVNQDDDLVTITDIEKSYASFILQLREEFFLPKSTTNSISSYIATLITHLQCLIKQKTMIHDARHSSEASSSQAVNTSSNKIVELEVVNNTMNEVRHSIERITRNEYQFVNYCKEYFNYDPPEEIIVSAPNERLECGYYIPIDKTLSSIFNTQHTLVQVVDNIKQQQEATAIDNDLMFSFRDGSYARIQELTETFPYGHFDTSDRPPPIQVKHLQNDRISATASQKLCIFRLFPFIFYSIIDKIPSIIVYKQLREILDLVLSTPFRKEWLPILRDLCIAFQQSMLIHFPTKMVPKCHFVLEYDQIIKDYGPARKNWCMRYEAYHSYFKRIALRSNNFKNVPKMLASRYQMKQSYRLSRMALFKTFDQAIGIKNVKNNHFNNQLKQILIDHFGIIDIAKDLIQCNKYYHENVEYYRFGVYVVDFLNNNEAPGFIHVVNIIKKDQKWWLLVDILQTISYNDMLCAWEIKSTDNYSILDPHHLKYYAKGLDIYELNNSSFVSFNAQLEIDGETLALMDSIDKATTLFPNSSSSSIKPAANCSTDDYMDDRVFEESSVKQKSNILFPIEYIIPALPDSLLQDIEAGALHKFGPHHTTL</sequence>
<gene>
    <name evidence="1" type="ORF">QYT958_LOCUS27520</name>
</gene>
<protein>
    <submittedName>
        <fullName evidence="1">Uncharacterized protein</fullName>
    </submittedName>
</protein>
<proteinExistence type="predicted"/>
<feature type="non-terminal residue" evidence="1">
    <location>
        <position position="1"/>
    </location>
</feature>
<evidence type="ECO:0000313" key="2">
    <source>
        <dbReference type="Proteomes" id="UP000663848"/>
    </source>
</evidence>
<dbReference type="EMBL" id="CAJOBR010007031">
    <property type="protein sequence ID" value="CAF4855671.1"/>
    <property type="molecule type" value="Genomic_DNA"/>
</dbReference>
<reference evidence="1" key="1">
    <citation type="submission" date="2021-02" db="EMBL/GenBank/DDBJ databases">
        <authorList>
            <person name="Nowell W R."/>
        </authorList>
    </citation>
    <scope>NUCLEOTIDE SEQUENCE</scope>
</reference>
<accession>A0A821S8M0</accession>
<name>A0A821S8M0_9BILA</name>